<dbReference type="Pfam" id="PF00041">
    <property type="entry name" value="fn3"/>
    <property type="match status" value="9"/>
</dbReference>
<dbReference type="PROSITE" id="PS50853">
    <property type="entry name" value="FN3"/>
    <property type="match status" value="9"/>
</dbReference>
<dbReference type="GO" id="GO:0007156">
    <property type="term" value="P:homophilic cell adhesion via plasma membrane adhesion molecules"/>
    <property type="evidence" value="ECO:0007669"/>
    <property type="project" value="TreeGrafter"/>
</dbReference>
<feature type="domain" description="Fibronectin type-III" evidence="3">
    <location>
        <begin position="952"/>
        <end position="1047"/>
    </location>
</feature>
<proteinExistence type="predicted"/>
<feature type="domain" description="Fibronectin type-III" evidence="3">
    <location>
        <begin position="850"/>
        <end position="947"/>
    </location>
</feature>
<comment type="caution">
    <text evidence="4">The sequence shown here is derived from an EMBL/GenBank/DDBJ whole genome shotgun (WGS) entry which is preliminary data.</text>
</comment>
<dbReference type="GO" id="GO:0007416">
    <property type="term" value="P:synapse assembly"/>
    <property type="evidence" value="ECO:0007669"/>
    <property type="project" value="TreeGrafter"/>
</dbReference>
<keyword evidence="1" id="KW-0677">Repeat</keyword>
<gene>
    <name evidence="4" type="ORF">HNY73_021460</name>
</gene>
<dbReference type="Proteomes" id="UP000807504">
    <property type="component" value="Unassembled WGS sequence"/>
</dbReference>
<feature type="domain" description="Fibronectin type-III" evidence="3">
    <location>
        <begin position="125"/>
        <end position="224"/>
    </location>
</feature>
<accession>A0A8T0DXL5</accession>
<evidence type="ECO:0000313" key="5">
    <source>
        <dbReference type="Proteomes" id="UP000807504"/>
    </source>
</evidence>
<protein>
    <submittedName>
        <fullName evidence="4">Protein sidekick like protein</fullName>
    </submittedName>
</protein>
<dbReference type="Gene3D" id="2.60.40.10">
    <property type="entry name" value="Immunoglobulins"/>
    <property type="match status" value="12"/>
</dbReference>
<evidence type="ECO:0000256" key="1">
    <source>
        <dbReference type="ARBA" id="ARBA00022737"/>
    </source>
</evidence>
<evidence type="ECO:0000256" key="2">
    <source>
        <dbReference type="SAM" id="SignalP"/>
    </source>
</evidence>
<feature type="signal peptide" evidence="2">
    <location>
        <begin position="1"/>
        <end position="16"/>
    </location>
</feature>
<feature type="chain" id="PRO_5035750308" evidence="2">
    <location>
        <begin position="17"/>
        <end position="1159"/>
    </location>
</feature>
<dbReference type="SMART" id="SM00060">
    <property type="entry name" value="FN3"/>
    <property type="match status" value="11"/>
</dbReference>
<dbReference type="PANTHER" id="PTHR13817">
    <property type="entry name" value="TITIN"/>
    <property type="match status" value="1"/>
</dbReference>
<feature type="domain" description="Fibronectin type-III" evidence="3">
    <location>
        <begin position="23"/>
        <end position="120"/>
    </location>
</feature>
<keyword evidence="5" id="KW-1185">Reference proteome</keyword>
<evidence type="ECO:0000313" key="4">
    <source>
        <dbReference type="EMBL" id="KAF8763258.1"/>
    </source>
</evidence>
<dbReference type="EMBL" id="JABXBU010002231">
    <property type="protein sequence ID" value="KAF8763258.1"/>
    <property type="molecule type" value="Genomic_DNA"/>
</dbReference>
<dbReference type="SUPFAM" id="SSF49265">
    <property type="entry name" value="Fibronectin type III"/>
    <property type="match status" value="6"/>
</dbReference>
<feature type="domain" description="Fibronectin type-III" evidence="3">
    <location>
        <begin position="1061"/>
        <end position="1159"/>
    </location>
</feature>
<evidence type="ECO:0000259" key="3">
    <source>
        <dbReference type="PROSITE" id="PS50853"/>
    </source>
</evidence>
<dbReference type="InterPro" id="IPR013783">
    <property type="entry name" value="Ig-like_fold"/>
</dbReference>
<name>A0A8T0DXL5_ARGBR</name>
<dbReference type="InterPro" id="IPR003961">
    <property type="entry name" value="FN3_dom"/>
</dbReference>
<dbReference type="InterPro" id="IPR050964">
    <property type="entry name" value="Striated_Muscle_Regulatory"/>
</dbReference>
<dbReference type="InterPro" id="IPR036116">
    <property type="entry name" value="FN3_sf"/>
</dbReference>
<sequence length="1159" mass="129243">MMKVFILFVFVASATAFENVPAPPLNLKVQEVESRTVNVSWSPPYTGNTDPITKYILLYWRDAASGGPHRLEEKVLNGNQTTALIENLDPGTNYQLVIAAENGVGRSEPSDIISFTTAEKEPSASPIDVNVEVKGIASLFVTWKPPPESEWNGKLKGFYVGYKSVHDSSQPYTFKAVDYVPGGVQESTITHLRNDTEYSIIVKAFNNAGTGPPSQDIVIRTSEGDVPTTPFELKVQEIWTRSARVSWLVPYTGNNPIQNMFCSTGETQYLVEVPFDPPTDVNVDVKGTGTLVVTWKPPPKEQWNGKLKGFYVGYKMTQSYDPFSYKTVDYVPDGVQECTITHLHKNTEYSIIVQAFNKVGSGPPSHEVTIRTLGEVEKCVYVLLLVSIGASHTYRSETAGVLDRTARISWLFPQTGNHSNTKFVVQYWRYTETGSRFRLKEEVVSSGQTSFLIQHLHPGTNYGLAILAENKVGQSEPSDTVLFATNEEEPSAPPTDINVDVNGTTSLLVTWKPPQKYEWNGKLKGFYVGYRITQSYHPFSYKTVDYVPDGVQEYMITDLIKNTEYSIRLKAFNQIGSGPASSDLVIRTLGEDVPATPVNLKVPEVWSRSVRVSWSSPRAGKNSNTKYVLQSMERWGDLQPDTTYSLAIVAENEVGQSEPSDTILFTTNEEEPSGSPTDVNVDVNGTSSLLVTWKSPPIDGWNGKLERILRRLQKYTRFGIIVQAYNKAGVGPSSHDVTIRTSGGEMPATPLDFKVQEISATSARVSWSSSYNGSSSITNYILQYWKYTASGSRYRLEEEIVSSEQTSFLINDLHPATNYSIDIVAENIEGRSQPSTTIHFTTYNDKPSAPPTDVNVAVDGTALLVRWKPPHHDGWNGKLRGFYVGYKNMISLDPYDYKRVNYVSDGVQECMIKYLRWNTEYSITVQAFNNNGRGPAAGEVVIKTSGGDLPDPPLYLKVQEVWSRSANIAWSPSHTGSSPNTKYLVKFWRFTVYGDIFPGLNLVNSSQTSVLIKNLDPASNYYLNIRAENEVGRSEPSETISFTTNEKVTCGFDDPKEPSAPPRRVKAEVKILTSVFVTWKPPLKSEWNGKLTGFYVGYKSLQDSSQLYTFKTVDYNKRGEYQEYLITNLRKGMQYSIIVKAFNNVGIGPPSKPVIVKIG</sequence>
<feature type="domain" description="Fibronectin type-III" evidence="3">
    <location>
        <begin position="390"/>
        <end position="488"/>
    </location>
</feature>
<dbReference type="AlphaFoldDB" id="A0A8T0DXL5"/>
<dbReference type="CDD" id="cd00063">
    <property type="entry name" value="FN3"/>
    <property type="match status" value="11"/>
</dbReference>
<feature type="domain" description="Fibronectin type-III" evidence="3">
    <location>
        <begin position="277"/>
        <end position="375"/>
    </location>
</feature>
<organism evidence="4 5">
    <name type="scientific">Argiope bruennichi</name>
    <name type="common">Wasp spider</name>
    <name type="synonym">Aranea bruennichi</name>
    <dbReference type="NCBI Taxonomy" id="94029"/>
    <lineage>
        <taxon>Eukaryota</taxon>
        <taxon>Metazoa</taxon>
        <taxon>Ecdysozoa</taxon>
        <taxon>Arthropoda</taxon>
        <taxon>Chelicerata</taxon>
        <taxon>Arachnida</taxon>
        <taxon>Araneae</taxon>
        <taxon>Araneomorphae</taxon>
        <taxon>Entelegynae</taxon>
        <taxon>Araneoidea</taxon>
        <taxon>Araneidae</taxon>
        <taxon>Argiope</taxon>
    </lineage>
</organism>
<dbReference type="FunFam" id="2.60.40.10:FF:000028">
    <property type="entry name" value="Neuronal cell adhesion molecule"/>
    <property type="match status" value="5"/>
</dbReference>
<feature type="domain" description="Fibronectin type-III" evidence="3">
    <location>
        <begin position="493"/>
        <end position="591"/>
    </location>
</feature>
<feature type="domain" description="Fibronectin type-III" evidence="3">
    <location>
        <begin position="749"/>
        <end position="845"/>
    </location>
</feature>
<dbReference type="PANTHER" id="PTHR13817:SF166">
    <property type="entry name" value="NEURONAL IGCAM-RELATED"/>
    <property type="match status" value="1"/>
</dbReference>
<dbReference type="GO" id="GO:0045202">
    <property type="term" value="C:synapse"/>
    <property type="evidence" value="ECO:0007669"/>
    <property type="project" value="TreeGrafter"/>
</dbReference>
<dbReference type="PRINTS" id="PR00014">
    <property type="entry name" value="FNTYPEIII"/>
</dbReference>
<reference evidence="4" key="1">
    <citation type="journal article" date="2020" name="bioRxiv">
        <title>Chromosome-level reference genome of the European wasp spider Argiope bruennichi: a resource for studies on range expansion and evolutionary adaptation.</title>
        <authorList>
            <person name="Sheffer M.M."/>
            <person name="Hoppe A."/>
            <person name="Krehenwinkel H."/>
            <person name="Uhl G."/>
            <person name="Kuss A.W."/>
            <person name="Jensen L."/>
            <person name="Jensen C."/>
            <person name="Gillespie R.G."/>
            <person name="Hoff K.J."/>
            <person name="Prost S."/>
        </authorList>
    </citation>
    <scope>NUCLEOTIDE SEQUENCE</scope>
</reference>
<keyword evidence="2" id="KW-0732">Signal</keyword>
<reference evidence="4" key="2">
    <citation type="submission" date="2020-06" db="EMBL/GenBank/DDBJ databases">
        <authorList>
            <person name="Sheffer M."/>
        </authorList>
    </citation>
    <scope>NUCLEOTIDE SEQUENCE</scope>
</reference>